<dbReference type="Proteomes" id="UP000242791">
    <property type="component" value="Unassembled WGS sequence"/>
</dbReference>
<feature type="region of interest" description="Disordered" evidence="1">
    <location>
        <begin position="25"/>
        <end position="246"/>
    </location>
</feature>
<evidence type="ECO:0000313" key="3">
    <source>
        <dbReference type="Proteomes" id="UP000242791"/>
    </source>
</evidence>
<reference evidence="2 3" key="1">
    <citation type="submission" date="2015-08" db="EMBL/GenBank/DDBJ databases">
        <title>Emmonsia species relationships and genome sequence.</title>
        <authorList>
            <person name="Cuomo C.A."/>
            <person name="Schwartz I.S."/>
            <person name="Kenyon C."/>
            <person name="De Hoog G.S."/>
            <person name="Govender N.P."/>
            <person name="Botha A."/>
            <person name="Moreno L."/>
            <person name="De Vries M."/>
            <person name="Munoz J.F."/>
            <person name="Stielow J.B."/>
        </authorList>
    </citation>
    <scope>NUCLEOTIDE SEQUENCE [LARGE SCALE GENOMIC DNA]</scope>
    <source>
        <strain evidence="2 3">EI222</strain>
    </source>
</reference>
<evidence type="ECO:0000256" key="1">
    <source>
        <dbReference type="SAM" id="MobiDB-lite"/>
    </source>
</evidence>
<feature type="compositionally biased region" description="Low complexity" evidence="1">
    <location>
        <begin position="208"/>
        <end position="222"/>
    </location>
</feature>
<accession>A0A1J9Q108</accession>
<protein>
    <submittedName>
        <fullName evidence="2">Uncharacterized protein</fullName>
    </submittedName>
</protein>
<gene>
    <name evidence="2" type="ORF">ACJ73_10174</name>
</gene>
<proteinExistence type="predicted"/>
<dbReference type="STRING" id="1658174.A0A1J9Q108"/>
<evidence type="ECO:0000313" key="2">
    <source>
        <dbReference type="EMBL" id="OJD09636.1"/>
    </source>
</evidence>
<dbReference type="OrthoDB" id="20886at2759"/>
<sequence>MNEQQRGADYIYTTPAAQQRVVDLHAPNGSSASTILNHPSAPNSLFANTPHVVEQDRSRHPHHHNIRALTTASESPFTSQPKTDEAERMSGFRSQTSSPLEVRKPSNPRRPQSRTISGQRSPVHPQHLHNPPSEEAGPYQTSNATRDVNHSNISTNSKHSNNITNNTQSSPPTSARLGLFVAPSQPRREPSPQLPTPSPAPNAELLGSSTSAAATASRQRSAPLNPIHQAAGITAGGSGRSRMGAR</sequence>
<dbReference type="VEuPathDB" id="FungiDB:ACJ73_10174"/>
<feature type="compositionally biased region" description="Polar residues" evidence="1">
    <location>
        <begin position="109"/>
        <end position="120"/>
    </location>
</feature>
<dbReference type="AlphaFoldDB" id="A0A1J9Q108"/>
<keyword evidence="3" id="KW-1185">Reference proteome</keyword>
<feature type="compositionally biased region" description="Polar residues" evidence="1">
    <location>
        <begin position="139"/>
        <end position="173"/>
    </location>
</feature>
<dbReference type="EMBL" id="LGTZ01003479">
    <property type="protein sequence ID" value="OJD09636.1"/>
    <property type="molecule type" value="Genomic_DNA"/>
</dbReference>
<feature type="compositionally biased region" description="Polar residues" evidence="1">
    <location>
        <begin position="68"/>
        <end position="81"/>
    </location>
</feature>
<organism evidence="2 3">
    <name type="scientific">Blastomyces percursus</name>
    <dbReference type="NCBI Taxonomy" id="1658174"/>
    <lineage>
        <taxon>Eukaryota</taxon>
        <taxon>Fungi</taxon>
        <taxon>Dikarya</taxon>
        <taxon>Ascomycota</taxon>
        <taxon>Pezizomycotina</taxon>
        <taxon>Eurotiomycetes</taxon>
        <taxon>Eurotiomycetidae</taxon>
        <taxon>Onygenales</taxon>
        <taxon>Ajellomycetaceae</taxon>
        <taxon>Blastomyces</taxon>
    </lineage>
</organism>
<feature type="compositionally biased region" description="Polar residues" evidence="1">
    <location>
        <begin position="28"/>
        <end position="47"/>
    </location>
</feature>
<name>A0A1J9Q108_9EURO</name>
<comment type="caution">
    <text evidence="2">The sequence shown here is derived from an EMBL/GenBank/DDBJ whole genome shotgun (WGS) entry which is preliminary data.</text>
</comment>